<feature type="non-terminal residue" evidence="1">
    <location>
        <position position="196"/>
    </location>
</feature>
<evidence type="ECO:0000313" key="2">
    <source>
        <dbReference type="Proteomes" id="UP000250266"/>
    </source>
</evidence>
<dbReference type="EMBL" id="KV744919">
    <property type="protein sequence ID" value="OCK81476.1"/>
    <property type="molecule type" value="Genomic_DNA"/>
</dbReference>
<evidence type="ECO:0000313" key="1">
    <source>
        <dbReference type="EMBL" id="OCK81476.1"/>
    </source>
</evidence>
<dbReference type="Proteomes" id="UP000250266">
    <property type="component" value="Unassembled WGS sequence"/>
</dbReference>
<keyword evidence="2" id="KW-1185">Reference proteome</keyword>
<reference evidence="1 2" key="1">
    <citation type="journal article" date="2016" name="Nat. Commun.">
        <title>Ectomycorrhizal ecology is imprinted in the genome of the dominant symbiotic fungus Cenococcum geophilum.</title>
        <authorList>
            <consortium name="DOE Joint Genome Institute"/>
            <person name="Peter M."/>
            <person name="Kohler A."/>
            <person name="Ohm R.A."/>
            <person name="Kuo A."/>
            <person name="Krutzmann J."/>
            <person name="Morin E."/>
            <person name="Arend M."/>
            <person name="Barry K.W."/>
            <person name="Binder M."/>
            <person name="Choi C."/>
            <person name="Clum A."/>
            <person name="Copeland A."/>
            <person name="Grisel N."/>
            <person name="Haridas S."/>
            <person name="Kipfer T."/>
            <person name="LaButti K."/>
            <person name="Lindquist E."/>
            <person name="Lipzen A."/>
            <person name="Maire R."/>
            <person name="Meier B."/>
            <person name="Mihaltcheva S."/>
            <person name="Molinier V."/>
            <person name="Murat C."/>
            <person name="Poggeler S."/>
            <person name="Quandt C.A."/>
            <person name="Sperisen C."/>
            <person name="Tritt A."/>
            <person name="Tisserant E."/>
            <person name="Crous P.W."/>
            <person name="Henrissat B."/>
            <person name="Nehls U."/>
            <person name="Egli S."/>
            <person name="Spatafora J.W."/>
            <person name="Grigoriev I.V."/>
            <person name="Martin F.M."/>
        </authorList>
    </citation>
    <scope>NUCLEOTIDE SEQUENCE [LARGE SCALE GENOMIC DNA]</scope>
    <source>
        <strain evidence="1 2">CBS 459.81</strain>
    </source>
</reference>
<protein>
    <recommendedName>
        <fullName evidence="3">GAG-pre-integrase domain-containing protein</fullName>
    </recommendedName>
</protein>
<name>A0A8E2ECW0_9PEZI</name>
<feature type="non-terminal residue" evidence="1">
    <location>
        <position position="1"/>
    </location>
</feature>
<dbReference type="AlphaFoldDB" id="A0A8E2ECW0"/>
<organism evidence="1 2">
    <name type="scientific">Lepidopterella palustris CBS 459.81</name>
    <dbReference type="NCBI Taxonomy" id="1314670"/>
    <lineage>
        <taxon>Eukaryota</taxon>
        <taxon>Fungi</taxon>
        <taxon>Dikarya</taxon>
        <taxon>Ascomycota</taxon>
        <taxon>Pezizomycotina</taxon>
        <taxon>Dothideomycetes</taxon>
        <taxon>Pleosporomycetidae</taxon>
        <taxon>Mytilinidiales</taxon>
        <taxon>Argynnaceae</taxon>
        <taxon>Lepidopterella</taxon>
    </lineage>
</organism>
<dbReference type="OrthoDB" id="3761656at2759"/>
<proteinExistence type="predicted"/>
<sequence length="196" mass="22078">THHGRRELLLTDVAYVPDYFAKVIGLSRMGNNDIHFNPGWNCVYLRNQTLVKRKYQGHWFINAKPIKFQKTPTPATPISSSQVSLAAQARKPSQMDKRSIGATNLYAHQLFAHPGSQVLDFLNNNVKGIVLPEKKSRGPAFQECNTCIKTKLHNIKSRRQAPEHPAGLFERVGIDLIEISPRGTVFYNGDGYMVHA</sequence>
<accession>A0A8E2ECW0</accession>
<gene>
    <name evidence="1" type="ORF">K432DRAFT_268584</name>
</gene>
<evidence type="ECO:0008006" key="3">
    <source>
        <dbReference type="Google" id="ProtNLM"/>
    </source>
</evidence>